<dbReference type="Proteomes" id="UP000824125">
    <property type="component" value="Unassembled WGS sequence"/>
</dbReference>
<dbReference type="PIRSF" id="PIRSF020269">
    <property type="entry name" value="DUF1121"/>
    <property type="match status" value="1"/>
</dbReference>
<dbReference type="InterPro" id="IPR037171">
    <property type="entry name" value="NagB/RpiA_transferase-like"/>
</dbReference>
<comment type="caution">
    <text evidence="2">The sequence shown here is derived from an EMBL/GenBank/DDBJ whole genome shotgun (WGS) entry which is preliminary data.</text>
</comment>
<dbReference type="Pfam" id="PF02589">
    <property type="entry name" value="LUD_dom"/>
    <property type="match status" value="1"/>
</dbReference>
<gene>
    <name evidence="2" type="ORF">IAD23_07950</name>
</gene>
<protein>
    <submittedName>
        <fullName evidence="2">Lactate utilization protein</fullName>
    </submittedName>
</protein>
<evidence type="ECO:0000313" key="2">
    <source>
        <dbReference type="EMBL" id="HIU69872.1"/>
    </source>
</evidence>
<evidence type="ECO:0000313" key="3">
    <source>
        <dbReference type="Proteomes" id="UP000824125"/>
    </source>
</evidence>
<proteinExistence type="predicted"/>
<feature type="domain" description="LUD" evidence="1">
    <location>
        <begin position="5"/>
        <end position="208"/>
    </location>
</feature>
<dbReference type="EMBL" id="DVNM01000045">
    <property type="protein sequence ID" value="HIU69872.1"/>
    <property type="molecule type" value="Genomic_DNA"/>
</dbReference>
<sequence>MDKTIEKTMKNLEKNNMQPFFVESAKDVVPLVKTLIHPGESVANGGSETLLQTGVMELLDSGDYRFIDRRKATPDTIRDCYVQAFGCDSYFCSSNAITENGELYNVDGNSNRVACIVYGPKQVIIVAGRNKIVPDLDAAIERVKTVAAPLNTKRLHCATYCEKENKCVSLLNEAPQLCEGCTSDGRICCNYVVSARQRHKNRIKVILVNENLGY</sequence>
<accession>A0A9D1SNV5</accession>
<dbReference type="PANTHER" id="PTHR36179:SF2">
    <property type="entry name" value="LUD DOMAIN-CONTAINING PROTEIN"/>
    <property type="match status" value="1"/>
</dbReference>
<organism evidence="2 3">
    <name type="scientific">Candidatus Scybalenecus merdavium</name>
    <dbReference type="NCBI Taxonomy" id="2840939"/>
    <lineage>
        <taxon>Bacteria</taxon>
        <taxon>Bacillati</taxon>
        <taxon>Bacillota</taxon>
        <taxon>Clostridia</taxon>
        <taxon>Eubacteriales</taxon>
        <taxon>Oscillospiraceae</taxon>
        <taxon>Oscillospiraceae incertae sedis</taxon>
        <taxon>Candidatus Scybalenecus</taxon>
    </lineage>
</organism>
<reference evidence="2" key="2">
    <citation type="journal article" date="2021" name="PeerJ">
        <title>Extensive microbial diversity within the chicken gut microbiome revealed by metagenomics and culture.</title>
        <authorList>
            <person name="Gilroy R."/>
            <person name="Ravi A."/>
            <person name="Getino M."/>
            <person name="Pursley I."/>
            <person name="Horton D.L."/>
            <person name="Alikhan N.F."/>
            <person name="Baker D."/>
            <person name="Gharbi K."/>
            <person name="Hall N."/>
            <person name="Watson M."/>
            <person name="Adriaenssens E.M."/>
            <person name="Foster-Nyarko E."/>
            <person name="Jarju S."/>
            <person name="Secka A."/>
            <person name="Antonio M."/>
            <person name="Oren A."/>
            <person name="Chaudhuri R.R."/>
            <person name="La Ragione R."/>
            <person name="Hildebrand F."/>
            <person name="Pallen M.J."/>
        </authorList>
    </citation>
    <scope>NUCLEOTIDE SEQUENCE</scope>
    <source>
        <strain evidence="2">CHK176-6737</strain>
    </source>
</reference>
<dbReference type="AlphaFoldDB" id="A0A9D1SNV5"/>
<dbReference type="InterPro" id="IPR003741">
    <property type="entry name" value="LUD_dom"/>
</dbReference>
<dbReference type="SUPFAM" id="SSF100950">
    <property type="entry name" value="NagB/RpiA/CoA transferase-like"/>
    <property type="match status" value="1"/>
</dbReference>
<name>A0A9D1SNV5_9FIRM</name>
<reference evidence="2" key="1">
    <citation type="submission" date="2020-10" db="EMBL/GenBank/DDBJ databases">
        <authorList>
            <person name="Gilroy R."/>
        </authorList>
    </citation>
    <scope>NUCLEOTIDE SEQUENCE</scope>
    <source>
        <strain evidence="2">CHK176-6737</strain>
    </source>
</reference>
<dbReference type="PANTHER" id="PTHR36179">
    <property type="entry name" value="LUD_DOM DOMAIN-CONTAINING PROTEIN"/>
    <property type="match status" value="1"/>
</dbReference>
<dbReference type="InterPro" id="IPR009501">
    <property type="entry name" value="UCP020269"/>
</dbReference>
<evidence type="ECO:0000259" key="1">
    <source>
        <dbReference type="Pfam" id="PF02589"/>
    </source>
</evidence>